<dbReference type="Pfam" id="PF09391">
    <property type="entry name" value="DUF2000"/>
    <property type="match status" value="1"/>
</dbReference>
<name>A0A1G6M378_9BURK</name>
<organism evidence="1 2">
    <name type="scientific">Paraburkholderia lycopersici</name>
    <dbReference type="NCBI Taxonomy" id="416944"/>
    <lineage>
        <taxon>Bacteria</taxon>
        <taxon>Pseudomonadati</taxon>
        <taxon>Pseudomonadota</taxon>
        <taxon>Betaproteobacteria</taxon>
        <taxon>Burkholderiales</taxon>
        <taxon>Burkholderiaceae</taxon>
        <taxon>Paraburkholderia</taxon>
    </lineage>
</organism>
<gene>
    <name evidence="1" type="ORF">SAMN05421548_107116</name>
</gene>
<keyword evidence="2" id="KW-1185">Reference proteome</keyword>
<dbReference type="SUPFAM" id="SSF102462">
    <property type="entry name" value="Peptidyl-tRNA hydrolase II"/>
    <property type="match status" value="1"/>
</dbReference>
<dbReference type="OrthoDB" id="1684239at2"/>
<dbReference type="EMBL" id="FMYQ01000007">
    <property type="protein sequence ID" value="SDC49901.1"/>
    <property type="molecule type" value="Genomic_DNA"/>
</dbReference>
<dbReference type="STRING" id="416944.SAMN05421548_107116"/>
<dbReference type="RefSeq" id="WP_091996643.1">
    <property type="nucleotide sequence ID" value="NZ_FMYQ01000007.1"/>
</dbReference>
<proteinExistence type="predicted"/>
<dbReference type="Gene3D" id="3.40.1490.10">
    <property type="entry name" value="Bit1"/>
    <property type="match status" value="1"/>
</dbReference>
<dbReference type="Proteomes" id="UP000198908">
    <property type="component" value="Unassembled WGS sequence"/>
</dbReference>
<evidence type="ECO:0000313" key="1">
    <source>
        <dbReference type="EMBL" id="SDC49901.1"/>
    </source>
</evidence>
<dbReference type="InterPro" id="IPR018988">
    <property type="entry name" value="DUF2000"/>
</dbReference>
<dbReference type="InterPro" id="IPR023476">
    <property type="entry name" value="Pep_tRNA_hydro_II_dom_sf"/>
</dbReference>
<reference evidence="2" key="1">
    <citation type="submission" date="2016-09" db="EMBL/GenBank/DDBJ databases">
        <authorList>
            <person name="Varghese N."/>
            <person name="Submissions S."/>
        </authorList>
    </citation>
    <scope>NUCLEOTIDE SEQUENCE [LARGE SCALE GENOMIC DNA]</scope>
    <source>
        <strain evidence="2">TNe-862</strain>
    </source>
</reference>
<dbReference type="AlphaFoldDB" id="A0A1G6M378"/>
<protein>
    <recommendedName>
        <fullName evidence="3">DUF2000 domain-containing protein</fullName>
    </recommendedName>
</protein>
<evidence type="ECO:0008006" key="3">
    <source>
        <dbReference type="Google" id="ProtNLM"/>
    </source>
</evidence>
<evidence type="ECO:0000313" key="2">
    <source>
        <dbReference type="Proteomes" id="UP000198908"/>
    </source>
</evidence>
<accession>A0A1G6M378</accession>
<sequence>MFDTKVAVIVRENLEVWQKLNVTAFLATGIAAAVPEALGEPYEDARGQRYGRMLGQPMMIYGADVGGLQAALRRGVSRELTIVPYVHAMFSTGYDAANREAFRAEDPENPDLVGIALYGPKNAVDKAVKGLALHR</sequence>